<evidence type="ECO:0000313" key="3">
    <source>
        <dbReference type="Proteomes" id="UP000051952"/>
    </source>
</evidence>
<dbReference type="Proteomes" id="UP000051952">
    <property type="component" value="Unassembled WGS sequence"/>
</dbReference>
<organism evidence="2 3">
    <name type="scientific">Bodo saltans</name>
    <name type="common">Flagellated protozoan</name>
    <dbReference type="NCBI Taxonomy" id="75058"/>
    <lineage>
        <taxon>Eukaryota</taxon>
        <taxon>Discoba</taxon>
        <taxon>Euglenozoa</taxon>
        <taxon>Kinetoplastea</taxon>
        <taxon>Metakinetoplastina</taxon>
        <taxon>Eubodonida</taxon>
        <taxon>Bodonidae</taxon>
        <taxon>Bodo</taxon>
    </lineage>
</organism>
<evidence type="ECO:0000313" key="2">
    <source>
        <dbReference type="EMBL" id="CUG88769.1"/>
    </source>
</evidence>
<reference evidence="3" key="1">
    <citation type="submission" date="2015-09" db="EMBL/GenBank/DDBJ databases">
        <authorList>
            <consortium name="Pathogen Informatics"/>
        </authorList>
    </citation>
    <scope>NUCLEOTIDE SEQUENCE [LARGE SCALE GENOMIC DNA]</scope>
    <source>
        <strain evidence="3">Lake Konstanz</strain>
    </source>
</reference>
<sequence>MKASHSRAEIVLLQKIFAAGGPVRNLLHVQLTVLHVPWFVPGDKLLAAAQELKLLPRDIHQQLESTEGGAEAIAAKLSAEDMASLLQRALFPGGSALAFTDFLALLSVCKRHYAAWSSLQMSPDALHEAIRYVVEGLGDWKEEDEAGGGSSTHHHVMEDKDVGIIGLVSAHSPQGTARGGGGASWASSATSAHASRTSQEGKSDNLKTYLSWFGVKGDVLFKDLNTDALLRQVQHAADAEGAADTANEFDPMAASSLVPFHKPTSLAQVGTIALGLKRHRASIQRQKELVAQQNLQRQRGSSILAEMLSQAKVTPKGTIHVGGHHGAAPPSPIPGSGGGAHHSTNSKLGWLEPHFPLKGVGPRASMFAMDTPPTHIEWDEHRHRMVAATMRGGAKRLLQQGIRLNGPMLPSLASHRTVADLLRLPQLSQQETQRIERHAIAEQELSIQRSRSAEPLDEAFWRTGGPEKRPLLMARRPPSSLEINYIIDETYRKAKDLGVQTSKADATVERRLADQRRVQSQKKLDNRKSELRGGFTLRENMAQRMRKWGE</sequence>
<dbReference type="EMBL" id="CYKH01001671">
    <property type="protein sequence ID" value="CUG88769.1"/>
    <property type="molecule type" value="Genomic_DNA"/>
</dbReference>
<evidence type="ECO:0000256" key="1">
    <source>
        <dbReference type="SAM" id="MobiDB-lite"/>
    </source>
</evidence>
<protein>
    <submittedName>
        <fullName evidence="2">Uncharacterized protein</fullName>
    </submittedName>
</protein>
<accession>A0A0S4JID5</accession>
<dbReference type="AlphaFoldDB" id="A0A0S4JID5"/>
<gene>
    <name evidence="2" type="ORF">BSAL_17195</name>
</gene>
<dbReference type="VEuPathDB" id="TriTrypDB:BSAL_17195"/>
<proteinExistence type="predicted"/>
<feature type="compositionally biased region" description="Low complexity" evidence="1">
    <location>
        <begin position="184"/>
        <end position="198"/>
    </location>
</feature>
<name>A0A0S4JID5_BODSA</name>
<keyword evidence="3" id="KW-1185">Reference proteome</keyword>
<feature type="region of interest" description="Disordered" evidence="1">
    <location>
        <begin position="173"/>
        <end position="200"/>
    </location>
</feature>
<feature type="region of interest" description="Disordered" evidence="1">
    <location>
        <begin position="321"/>
        <end position="347"/>
    </location>
</feature>